<feature type="region of interest" description="Disordered" evidence="5">
    <location>
        <begin position="1"/>
        <end position="31"/>
    </location>
</feature>
<feature type="domain" description="UPF3" evidence="6">
    <location>
        <begin position="35"/>
        <end position="190"/>
    </location>
</feature>
<dbReference type="Gene3D" id="3.30.70.330">
    <property type="match status" value="1"/>
</dbReference>
<feature type="compositionally biased region" description="Basic and acidic residues" evidence="5">
    <location>
        <begin position="301"/>
        <end position="341"/>
    </location>
</feature>
<evidence type="ECO:0000256" key="4">
    <source>
        <dbReference type="ARBA" id="ARBA00023242"/>
    </source>
</evidence>
<feature type="compositionally biased region" description="Basic and acidic residues" evidence="5">
    <location>
        <begin position="1"/>
        <end position="11"/>
    </location>
</feature>
<comment type="subcellular location">
    <subcellularLocation>
        <location evidence="1">Nucleus</location>
    </subcellularLocation>
</comment>
<evidence type="ECO:0000259" key="6">
    <source>
        <dbReference type="Pfam" id="PF03467"/>
    </source>
</evidence>
<dbReference type="InterPro" id="IPR005120">
    <property type="entry name" value="UPF3_dom"/>
</dbReference>
<feature type="compositionally biased region" description="Basic and acidic residues" evidence="5">
    <location>
        <begin position="186"/>
        <end position="271"/>
    </location>
</feature>
<gene>
    <name evidence="7" type="ORF">BINO364_LOCUS12723</name>
</gene>
<feature type="compositionally biased region" description="Basic and acidic residues" evidence="5">
    <location>
        <begin position="353"/>
        <end position="364"/>
    </location>
</feature>
<organism evidence="7 8">
    <name type="scientific">Brenthis ino</name>
    <name type="common">lesser marbled fritillary</name>
    <dbReference type="NCBI Taxonomy" id="405034"/>
    <lineage>
        <taxon>Eukaryota</taxon>
        <taxon>Metazoa</taxon>
        <taxon>Ecdysozoa</taxon>
        <taxon>Arthropoda</taxon>
        <taxon>Hexapoda</taxon>
        <taxon>Insecta</taxon>
        <taxon>Pterygota</taxon>
        <taxon>Neoptera</taxon>
        <taxon>Endopterygota</taxon>
        <taxon>Lepidoptera</taxon>
        <taxon>Glossata</taxon>
        <taxon>Ditrysia</taxon>
        <taxon>Papilionoidea</taxon>
        <taxon>Nymphalidae</taxon>
        <taxon>Heliconiinae</taxon>
        <taxon>Argynnini</taxon>
        <taxon>Brenthis</taxon>
    </lineage>
</organism>
<proteinExistence type="inferred from homology"/>
<dbReference type="GO" id="GO:0045727">
    <property type="term" value="P:positive regulation of translation"/>
    <property type="evidence" value="ECO:0007669"/>
    <property type="project" value="TreeGrafter"/>
</dbReference>
<name>A0A8J9UZ21_9NEOP</name>
<evidence type="ECO:0000256" key="2">
    <source>
        <dbReference type="ARBA" id="ARBA00005991"/>
    </source>
</evidence>
<keyword evidence="4" id="KW-0539">Nucleus</keyword>
<accession>A0A8J9UZ21</accession>
<sequence>MTEDQDVKDSQSDSGSKTFVNKTKDKKAKPHRPLTKIILRRLPPTMTEEAFIEQVSPIPEHDHFYFAKPDISLGNNVYSRAYINFVNVDDIYIFRDKFDGYVFLDEKGVEYVGIVEYAPFQRIPKKKKKKDPKCGTIESDPIFQEFIESLSKDQETENQPKLEYSYPVNDTTDKKMQSTPLLEYLAARKQDKRGRDERRRRENDKRKMRIERKGKDLSIKEEDSADTDVKRIKPREGERDRSVGELKEDDFKADNKDGTVFESKTYKDQRKLGLNNALDKKKRVDIEKKDNFSKDDDEDADKLKKERRDKFKESPREQKSKKYSDTRKERLKQAELGKSDKQSVISKIMSAEGKSKSLNHDDIKPFTQLPQVKTDDLTKMIEDMDRKMKFDDGQSESKNQDKSENVKQDLEISKMRSNSLDSGDMSSKEDSPLKRQKSLDDRSKSSDREESEEKEKSESSERRSERRIRNKDRPSLVIYQPGMGKFSKQRLAKEKETVQSPTGKSVNDSEKKDT</sequence>
<comment type="similarity">
    <text evidence="2">Belongs to the RENT3 family.</text>
</comment>
<feature type="compositionally biased region" description="Basic and acidic residues" evidence="5">
    <location>
        <begin position="398"/>
        <end position="414"/>
    </location>
</feature>
<dbReference type="FunFam" id="3.30.70.330:FF:000717">
    <property type="entry name" value="regulator of nonsense transcripts 3B"/>
    <property type="match status" value="1"/>
</dbReference>
<dbReference type="InterPro" id="IPR035979">
    <property type="entry name" value="RBD_domain_sf"/>
</dbReference>
<reference evidence="7" key="1">
    <citation type="submission" date="2021-12" db="EMBL/GenBank/DDBJ databases">
        <authorList>
            <person name="Martin H S."/>
        </authorList>
    </citation>
    <scope>NUCLEOTIDE SEQUENCE</scope>
</reference>
<dbReference type="AlphaFoldDB" id="A0A8J9UZ21"/>
<dbReference type="GO" id="GO:0003729">
    <property type="term" value="F:mRNA binding"/>
    <property type="evidence" value="ECO:0007669"/>
    <property type="project" value="TreeGrafter"/>
</dbReference>
<dbReference type="GO" id="GO:0000184">
    <property type="term" value="P:nuclear-transcribed mRNA catabolic process, nonsense-mediated decay"/>
    <property type="evidence" value="ECO:0007669"/>
    <property type="project" value="UniProtKB-KW"/>
</dbReference>
<dbReference type="Pfam" id="PF03467">
    <property type="entry name" value="Smg4_UPF3"/>
    <property type="match status" value="1"/>
</dbReference>
<evidence type="ECO:0000313" key="7">
    <source>
        <dbReference type="EMBL" id="CAH0727369.1"/>
    </source>
</evidence>
<feature type="compositionally biased region" description="Basic and acidic residues" evidence="5">
    <location>
        <begin position="278"/>
        <end position="294"/>
    </location>
</feature>
<feature type="compositionally biased region" description="Polar residues" evidence="5">
    <location>
        <begin position="12"/>
        <end position="21"/>
    </location>
</feature>
<dbReference type="SUPFAM" id="SSF54928">
    <property type="entry name" value="RNA-binding domain, RBD"/>
    <property type="match status" value="1"/>
</dbReference>
<feature type="compositionally biased region" description="Polar residues" evidence="5">
    <location>
        <begin position="415"/>
        <end position="425"/>
    </location>
</feature>
<dbReference type="PANTHER" id="PTHR13112:SF0">
    <property type="entry name" value="FI21285P1"/>
    <property type="match status" value="1"/>
</dbReference>
<feature type="compositionally biased region" description="Basic and acidic residues" evidence="5">
    <location>
        <begin position="373"/>
        <end position="392"/>
    </location>
</feature>
<dbReference type="InterPro" id="IPR012677">
    <property type="entry name" value="Nucleotide-bd_a/b_plait_sf"/>
</dbReference>
<evidence type="ECO:0000313" key="8">
    <source>
        <dbReference type="Proteomes" id="UP000838878"/>
    </source>
</evidence>
<dbReference type="GO" id="GO:0005730">
    <property type="term" value="C:nucleolus"/>
    <property type="evidence" value="ECO:0007669"/>
    <property type="project" value="TreeGrafter"/>
</dbReference>
<dbReference type="GO" id="GO:0005737">
    <property type="term" value="C:cytoplasm"/>
    <property type="evidence" value="ECO:0007669"/>
    <property type="project" value="TreeGrafter"/>
</dbReference>
<dbReference type="PANTHER" id="PTHR13112">
    <property type="entry name" value="UPF3 REGULATOR OF NONSENSE TRANSCRIPTS-LIKE PROTEIN"/>
    <property type="match status" value="1"/>
</dbReference>
<evidence type="ECO:0000256" key="5">
    <source>
        <dbReference type="SAM" id="MobiDB-lite"/>
    </source>
</evidence>
<dbReference type="InterPro" id="IPR039722">
    <property type="entry name" value="Upf3"/>
</dbReference>
<feature type="compositionally biased region" description="Basic and acidic residues" evidence="5">
    <location>
        <begin position="426"/>
        <end position="464"/>
    </location>
</feature>
<feature type="non-terminal residue" evidence="7">
    <location>
        <position position="514"/>
    </location>
</feature>
<dbReference type="EMBL" id="OV170226">
    <property type="protein sequence ID" value="CAH0727369.1"/>
    <property type="molecule type" value="Genomic_DNA"/>
</dbReference>
<dbReference type="OrthoDB" id="18087at2759"/>
<evidence type="ECO:0000256" key="3">
    <source>
        <dbReference type="ARBA" id="ARBA00023161"/>
    </source>
</evidence>
<feature type="region of interest" description="Disordered" evidence="5">
    <location>
        <begin position="152"/>
        <end position="514"/>
    </location>
</feature>
<evidence type="ECO:0000256" key="1">
    <source>
        <dbReference type="ARBA" id="ARBA00004123"/>
    </source>
</evidence>
<keyword evidence="8" id="KW-1185">Reference proteome</keyword>
<dbReference type="Proteomes" id="UP000838878">
    <property type="component" value="Chromosome 6"/>
</dbReference>
<keyword evidence="3" id="KW-0866">Nonsense-mediated mRNA decay</keyword>
<protein>
    <recommendedName>
        <fullName evidence="6">UPF3 domain-containing protein</fullName>
    </recommendedName>
</protein>